<feature type="transmembrane region" description="Helical" evidence="1">
    <location>
        <begin position="49"/>
        <end position="67"/>
    </location>
</feature>
<dbReference type="EMBL" id="JACSQA010000048">
    <property type="protein sequence ID" value="MBD8028619.1"/>
    <property type="molecule type" value="Genomic_DNA"/>
</dbReference>
<evidence type="ECO:0000256" key="1">
    <source>
        <dbReference type="SAM" id="Phobius"/>
    </source>
</evidence>
<protein>
    <submittedName>
        <fullName evidence="2">Uncharacterized protein</fullName>
    </submittedName>
</protein>
<reference evidence="2 3" key="1">
    <citation type="submission" date="2020-08" db="EMBL/GenBank/DDBJ databases">
        <title>A Genomic Blueprint of the Chicken Gut Microbiome.</title>
        <authorList>
            <person name="Gilroy R."/>
            <person name="Ravi A."/>
            <person name="Getino M."/>
            <person name="Pursley I."/>
            <person name="Horton D.L."/>
            <person name="Alikhan N.-F."/>
            <person name="Baker D."/>
            <person name="Gharbi K."/>
            <person name="Hall N."/>
            <person name="Watson M."/>
            <person name="Adriaenssens E.M."/>
            <person name="Foster-Nyarko E."/>
            <person name="Jarju S."/>
            <person name="Secka A."/>
            <person name="Antonio M."/>
            <person name="Oren A."/>
            <person name="Chaudhuri R."/>
            <person name="La Ragione R.M."/>
            <person name="Hildebrand F."/>
            <person name="Pallen M.J."/>
        </authorList>
    </citation>
    <scope>NUCLEOTIDE SEQUENCE [LARGE SCALE GENOMIC DNA]</scope>
    <source>
        <strain evidence="2 3">Re31</strain>
    </source>
</reference>
<gene>
    <name evidence="2" type="ORF">H9636_18450</name>
</gene>
<keyword evidence="3" id="KW-1185">Reference proteome</keyword>
<dbReference type="Proteomes" id="UP000640930">
    <property type="component" value="Unassembled WGS sequence"/>
</dbReference>
<accession>A0ABR8XHB0</accession>
<sequence length="68" mass="7747">MKVAAIKKRDVARELTKGYIRLLTQQATKGVKAVDDYFFDEDEEGVRPFFYVSIAFGIAVVLLMLFIT</sequence>
<name>A0ABR8XHB0_9BACL</name>
<evidence type="ECO:0000313" key="2">
    <source>
        <dbReference type="EMBL" id="MBD8028619.1"/>
    </source>
</evidence>
<keyword evidence="1" id="KW-1133">Transmembrane helix</keyword>
<keyword evidence="1" id="KW-0812">Transmembrane</keyword>
<organism evidence="2 3">
    <name type="scientific">Ureibacillus galli</name>
    <dbReference type="NCBI Taxonomy" id="2762222"/>
    <lineage>
        <taxon>Bacteria</taxon>
        <taxon>Bacillati</taxon>
        <taxon>Bacillota</taxon>
        <taxon>Bacilli</taxon>
        <taxon>Bacillales</taxon>
        <taxon>Caryophanaceae</taxon>
        <taxon>Ureibacillus</taxon>
    </lineage>
</organism>
<evidence type="ECO:0000313" key="3">
    <source>
        <dbReference type="Proteomes" id="UP000640930"/>
    </source>
</evidence>
<comment type="caution">
    <text evidence="2">The sequence shown here is derived from an EMBL/GenBank/DDBJ whole genome shotgun (WGS) entry which is preliminary data.</text>
</comment>
<keyword evidence="1" id="KW-0472">Membrane</keyword>
<proteinExistence type="predicted"/>
<dbReference type="RefSeq" id="WP_191709012.1">
    <property type="nucleotide sequence ID" value="NZ_JACSQA010000048.1"/>
</dbReference>